<evidence type="ECO:0000259" key="3">
    <source>
        <dbReference type="Pfam" id="PF00296"/>
    </source>
</evidence>
<gene>
    <name evidence="4" type="ORF">AVDCRST_MAG50-2991</name>
</gene>
<reference evidence="4" key="1">
    <citation type="submission" date="2020-02" db="EMBL/GenBank/DDBJ databases">
        <authorList>
            <person name="Meier V. D."/>
        </authorList>
    </citation>
    <scope>NUCLEOTIDE SEQUENCE</scope>
    <source>
        <strain evidence="4">AVDCRST_MAG50</strain>
    </source>
</reference>
<dbReference type="SUPFAM" id="SSF51679">
    <property type="entry name" value="Bacterial luciferase-like"/>
    <property type="match status" value="1"/>
</dbReference>
<sequence>MLDQSPIPSGSTPGDALRNSIDLAAHADELGYTRYWLAEHHNSTSLAGSSPEILIGQVAAATRRIRVGSGGVMLSHYSPLKVVENFRVLHALFPHRIDLGIGRAPGSDQLTARALRPDHGSAGEDDFPRQLGELIGFLEGRFAPGHPFAAIDPSPQAPGGPELWLLGSSGFSAAYAAHLAVPFCHAHFISPADSEQVTAQYRASFDRRDGGEPRVALAVSVICGEDDDDAERLALSSRVWRRRRAAGRPGPVPSVAEALAEPPEDPRTSRNLLRPPGRLILGGPYEVRTQIEELAEAHGADEVVIVTIVHDHQARRRSYELIAKAFELSAPSEPSEHLR</sequence>
<dbReference type="GO" id="GO:0016705">
    <property type="term" value="F:oxidoreductase activity, acting on paired donors, with incorporation or reduction of molecular oxygen"/>
    <property type="evidence" value="ECO:0007669"/>
    <property type="project" value="InterPro"/>
</dbReference>
<protein>
    <submittedName>
        <fullName evidence="4">Luciferase-like monooxygenase YhbW</fullName>
    </submittedName>
</protein>
<dbReference type="AlphaFoldDB" id="A0A6J4ISM6"/>
<proteinExistence type="predicted"/>
<dbReference type="FunFam" id="3.20.20.30:FF:000002">
    <property type="entry name" value="LLM class flavin-dependent oxidoreductase"/>
    <property type="match status" value="1"/>
</dbReference>
<evidence type="ECO:0000256" key="1">
    <source>
        <dbReference type="ARBA" id="ARBA00007789"/>
    </source>
</evidence>
<evidence type="ECO:0000313" key="4">
    <source>
        <dbReference type="EMBL" id="CAA9260824.1"/>
    </source>
</evidence>
<comment type="similarity">
    <text evidence="1">To bacterial alkanal monooxygenase alpha and beta chains.</text>
</comment>
<dbReference type="GO" id="GO:0004497">
    <property type="term" value="F:monooxygenase activity"/>
    <property type="evidence" value="ECO:0007669"/>
    <property type="project" value="UniProtKB-KW"/>
</dbReference>
<name>A0A6J4ISM6_9ACTN</name>
<dbReference type="PANTHER" id="PTHR30137:SF20">
    <property type="entry name" value="N-ACETYL-S-ALKYLCYSTEINE MONOOXYGENASE"/>
    <property type="match status" value="1"/>
</dbReference>
<dbReference type="EMBL" id="CADCTF010000127">
    <property type="protein sequence ID" value="CAA9260824.1"/>
    <property type="molecule type" value="Genomic_DNA"/>
</dbReference>
<organism evidence="4">
    <name type="scientific">uncultured Acidimicrobiales bacterium</name>
    <dbReference type="NCBI Taxonomy" id="310071"/>
    <lineage>
        <taxon>Bacteria</taxon>
        <taxon>Bacillati</taxon>
        <taxon>Actinomycetota</taxon>
        <taxon>Acidimicrobiia</taxon>
        <taxon>Acidimicrobiales</taxon>
        <taxon>environmental samples</taxon>
    </lineage>
</organism>
<dbReference type="Gene3D" id="3.20.20.30">
    <property type="entry name" value="Luciferase-like domain"/>
    <property type="match status" value="1"/>
</dbReference>
<dbReference type="InterPro" id="IPR011251">
    <property type="entry name" value="Luciferase-like_dom"/>
</dbReference>
<accession>A0A6J4ISM6</accession>
<dbReference type="Pfam" id="PF00296">
    <property type="entry name" value="Bac_luciferase"/>
    <property type="match status" value="1"/>
</dbReference>
<dbReference type="InterPro" id="IPR050766">
    <property type="entry name" value="Bact_Lucif_Oxidored"/>
</dbReference>
<keyword evidence="4" id="KW-0560">Oxidoreductase</keyword>
<feature type="domain" description="Luciferase-like" evidence="3">
    <location>
        <begin position="10"/>
        <end position="297"/>
    </location>
</feature>
<evidence type="ECO:0000256" key="2">
    <source>
        <dbReference type="SAM" id="MobiDB-lite"/>
    </source>
</evidence>
<dbReference type="InterPro" id="IPR019949">
    <property type="entry name" value="CmoO-like"/>
</dbReference>
<keyword evidence="4" id="KW-0503">Monooxygenase</keyword>
<dbReference type="InterPro" id="IPR036661">
    <property type="entry name" value="Luciferase-like_sf"/>
</dbReference>
<dbReference type="GO" id="GO:0005829">
    <property type="term" value="C:cytosol"/>
    <property type="evidence" value="ECO:0007669"/>
    <property type="project" value="TreeGrafter"/>
</dbReference>
<feature type="region of interest" description="Disordered" evidence="2">
    <location>
        <begin position="246"/>
        <end position="275"/>
    </location>
</feature>
<dbReference type="NCBIfam" id="TIGR03558">
    <property type="entry name" value="oxido_grp_1"/>
    <property type="match status" value="1"/>
</dbReference>
<dbReference type="PANTHER" id="PTHR30137">
    <property type="entry name" value="LUCIFERASE-LIKE MONOOXYGENASE"/>
    <property type="match status" value="1"/>
</dbReference>